<accession>A0AAU9TSZ9</accession>
<name>A0AAU9TSZ9_EUPED</name>
<dbReference type="AlphaFoldDB" id="A0AAU9TSZ9"/>
<evidence type="ECO:0000313" key="2">
    <source>
        <dbReference type="Proteomes" id="UP001153954"/>
    </source>
</evidence>
<protein>
    <submittedName>
        <fullName evidence="1">Uncharacterized protein</fullName>
    </submittedName>
</protein>
<reference evidence="1" key="1">
    <citation type="submission" date="2022-03" db="EMBL/GenBank/DDBJ databases">
        <authorList>
            <person name="Tunstrom K."/>
        </authorList>
    </citation>
    <scope>NUCLEOTIDE SEQUENCE</scope>
</reference>
<comment type="caution">
    <text evidence="1">The sequence shown here is derived from an EMBL/GenBank/DDBJ whole genome shotgun (WGS) entry which is preliminary data.</text>
</comment>
<dbReference type="Proteomes" id="UP001153954">
    <property type="component" value="Unassembled WGS sequence"/>
</dbReference>
<organism evidence="1 2">
    <name type="scientific">Euphydryas editha</name>
    <name type="common">Edith's checkerspot</name>
    <dbReference type="NCBI Taxonomy" id="104508"/>
    <lineage>
        <taxon>Eukaryota</taxon>
        <taxon>Metazoa</taxon>
        <taxon>Ecdysozoa</taxon>
        <taxon>Arthropoda</taxon>
        <taxon>Hexapoda</taxon>
        <taxon>Insecta</taxon>
        <taxon>Pterygota</taxon>
        <taxon>Neoptera</taxon>
        <taxon>Endopterygota</taxon>
        <taxon>Lepidoptera</taxon>
        <taxon>Glossata</taxon>
        <taxon>Ditrysia</taxon>
        <taxon>Papilionoidea</taxon>
        <taxon>Nymphalidae</taxon>
        <taxon>Nymphalinae</taxon>
        <taxon>Euphydryas</taxon>
    </lineage>
</organism>
<proteinExistence type="predicted"/>
<gene>
    <name evidence="1" type="ORF">EEDITHA_LOCUS5096</name>
</gene>
<dbReference type="EMBL" id="CAKOGL010000007">
    <property type="protein sequence ID" value="CAH2088997.1"/>
    <property type="molecule type" value="Genomic_DNA"/>
</dbReference>
<sequence>MSHRLLQATPLLRHKENKKKTCTKNVKKRNISKEKKTTTIDCDSTSKTDEEIFVASGSSSGGEDFISEEEEGEMILTENFLRLPLEPKVGDYVIILLETEKKNKLFYFARIIKEPDEDDCDYYVSFLKLKSEVYHKFCEPFEPDCAGVRKNDIKYILPKPKVNGSSRRQVYISYND</sequence>
<keyword evidence="2" id="KW-1185">Reference proteome</keyword>
<evidence type="ECO:0000313" key="1">
    <source>
        <dbReference type="EMBL" id="CAH2088997.1"/>
    </source>
</evidence>